<protein>
    <recommendedName>
        <fullName evidence="9">Phosphopantetheine adenylyltransferase</fullName>
        <ecNumber evidence="9">2.7.7.3</ecNumber>
    </recommendedName>
    <alternativeName>
        <fullName evidence="9">Dephospho-CoA pyrophosphorylase</fullName>
    </alternativeName>
    <alternativeName>
        <fullName evidence="9">Pantetheine-phosphate adenylyltransferase</fullName>
        <shortName evidence="9">PPAT</shortName>
    </alternativeName>
</protein>
<dbReference type="NCBIfam" id="TIGR01510">
    <property type="entry name" value="coaD_prev_kdtB"/>
    <property type="match status" value="1"/>
</dbReference>
<dbReference type="EMBL" id="JAINWA010000003">
    <property type="protein sequence ID" value="MCD1654574.1"/>
    <property type="molecule type" value="Genomic_DNA"/>
</dbReference>
<comment type="subunit">
    <text evidence="9">Homohexamer.</text>
</comment>
<dbReference type="AlphaFoldDB" id="A0AAE3EJE3"/>
<dbReference type="GO" id="GO:0004595">
    <property type="term" value="F:pantetheine-phosphate adenylyltransferase activity"/>
    <property type="evidence" value="ECO:0007669"/>
    <property type="project" value="UniProtKB-UniRule"/>
</dbReference>
<comment type="subcellular location">
    <subcellularLocation>
        <location evidence="9">Cytoplasm</location>
    </subcellularLocation>
</comment>
<comment type="similarity">
    <text evidence="9">Belongs to the bacterial CoaD family.</text>
</comment>
<keyword evidence="2 9" id="KW-0808">Transferase</keyword>
<keyword evidence="1 9" id="KW-0963">Cytoplasm</keyword>
<dbReference type="GO" id="GO:0005737">
    <property type="term" value="C:cytoplasm"/>
    <property type="evidence" value="ECO:0007669"/>
    <property type="project" value="UniProtKB-SubCell"/>
</dbReference>
<dbReference type="RefSeq" id="WP_230754964.1">
    <property type="nucleotide sequence ID" value="NZ_JAINWA010000003.1"/>
</dbReference>
<feature type="binding site" evidence="9">
    <location>
        <position position="73"/>
    </location>
    <ligand>
        <name>substrate</name>
    </ligand>
</feature>
<evidence type="ECO:0000313" key="11">
    <source>
        <dbReference type="EMBL" id="MCD1654574.1"/>
    </source>
</evidence>
<dbReference type="GO" id="GO:0005524">
    <property type="term" value="F:ATP binding"/>
    <property type="evidence" value="ECO:0007669"/>
    <property type="project" value="UniProtKB-KW"/>
</dbReference>
<feature type="binding site" evidence="9">
    <location>
        <position position="9"/>
    </location>
    <ligand>
        <name>substrate</name>
    </ligand>
</feature>
<feature type="binding site" evidence="9">
    <location>
        <position position="17"/>
    </location>
    <ligand>
        <name>ATP</name>
        <dbReference type="ChEBI" id="CHEBI:30616"/>
    </ligand>
</feature>
<dbReference type="CDD" id="cd02163">
    <property type="entry name" value="PPAT"/>
    <property type="match status" value="1"/>
</dbReference>
<evidence type="ECO:0000256" key="2">
    <source>
        <dbReference type="ARBA" id="ARBA00022679"/>
    </source>
</evidence>
<dbReference type="NCBIfam" id="TIGR00125">
    <property type="entry name" value="cyt_tran_rel"/>
    <property type="match status" value="1"/>
</dbReference>
<reference evidence="11" key="1">
    <citation type="submission" date="2021-08" db="EMBL/GenBank/DDBJ databases">
        <title>Comparative analyses of Brucepasteria parasyntrophica and Teretinema zuelzerae.</title>
        <authorList>
            <person name="Song Y."/>
            <person name="Brune A."/>
        </authorList>
    </citation>
    <scope>NUCLEOTIDE SEQUENCE</scope>
    <source>
        <strain evidence="11">DSM 1903</strain>
    </source>
</reference>
<evidence type="ECO:0000256" key="8">
    <source>
        <dbReference type="ARBA" id="ARBA00029346"/>
    </source>
</evidence>
<feature type="binding site" evidence="9">
    <location>
        <begin position="123"/>
        <end position="129"/>
    </location>
    <ligand>
        <name>ATP</name>
        <dbReference type="ChEBI" id="CHEBI:30616"/>
    </ligand>
</feature>
<comment type="function">
    <text evidence="9">Reversibly transfers an adenylyl group from ATP to 4'-phosphopantetheine, yielding dephospho-CoA (dPCoA) and pyrophosphate.</text>
</comment>
<comment type="caution">
    <text evidence="11">The sequence shown here is derived from an EMBL/GenBank/DDBJ whole genome shotgun (WGS) entry which is preliminary data.</text>
</comment>
<dbReference type="EC" id="2.7.7.3" evidence="9"/>
<comment type="catalytic activity">
    <reaction evidence="8 9">
        <text>(R)-4'-phosphopantetheine + ATP + H(+) = 3'-dephospho-CoA + diphosphate</text>
        <dbReference type="Rhea" id="RHEA:19801"/>
        <dbReference type="ChEBI" id="CHEBI:15378"/>
        <dbReference type="ChEBI" id="CHEBI:30616"/>
        <dbReference type="ChEBI" id="CHEBI:33019"/>
        <dbReference type="ChEBI" id="CHEBI:57328"/>
        <dbReference type="ChEBI" id="CHEBI:61723"/>
        <dbReference type="EC" id="2.7.7.3"/>
    </reaction>
</comment>
<evidence type="ECO:0000256" key="1">
    <source>
        <dbReference type="ARBA" id="ARBA00022490"/>
    </source>
</evidence>
<feature type="domain" description="Cytidyltransferase-like" evidence="10">
    <location>
        <begin position="5"/>
        <end position="133"/>
    </location>
</feature>
<keyword evidence="5 9" id="KW-0067">ATP-binding</keyword>
<dbReference type="Gene3D" id="3.40.50.620">
    <property type="entry name" value="HUPs"/>
    <property type="match status" value="1"/>
</dbReference>
<dbReference type="HAMAP" id="MF_00151">
    <property type="entry name" value="PPAT_bact"/>
    <property type="match status" value="1"/>
</dbReference>
<evidence type="ECO:0000256" key="4">
    <source>
        <dbReference type="ARBA" id="ARBA00022741"/>
    </source>
</evidence>
<proteinExistence type="inferred from homology"/>
<evidence type="ECO:0000256" key="3">
    <source>
        <dbReference type="ARBA" id="ARBA00022695"/>
    </source>
</evidence>
<feature type="binding site" evidence="9">
    <location>
        <position position="41"/>
    </location>
    <ligand>
        <name>substrate</name>
    </ligand>
</feature>
<keyword evidence="3 9" id="KW-0548">Nucleotidyltransferase</keyword>
<comment type="cofactor">
    <cofactor evidence="9">
        <name>Mg(2+)</name>
        <dbReference type="ChEBI" id="CHEBI:18420"/>
    </cofactor>
</comment>
<evidence type="ECO:0000256" key="7">
    <source>
        <dbReference type="ARBA" id="ARBA00022993"/>
    </source>
</evidence>
<organism evidence="11 12">
    <name type="scientific">Teretinema zuelzerae</name>
    <dbReference type="NCBI Taxonomy" id="156"/>
    <lineage>
        <taxon>Bacteria</taxon>
        <taxon>Pseudomonadati</taxon>
        <taxon>Spirochaetota</taxon>
        <taxon>Spirochaetia</taxon>
        <taxon>Spirochaetales</taxon>
        <taxon>Treponemataceae</taxon>
        <taxon>Teretinema</taxon>
    </lineage>
</organism>
<dbReference type="GO" id="GO:0015937">
    <property type="term" value="P:coenzyme A biosynthetic process"/>
    <property type="evidence" value="ECO:0007669"/>
    <property type="project" value="UniProtKB-UniRule"/>
</dbReference>
<feature type="site" description="Transition state stabilizer" evidence="9">
    <location>
        <position position="17"/>
    </location>
</feature>
<dbReference type="InterPro" id="IPR001980">
    <property type="entry name" value="PPAT"/>
</dbReference>
<comment type="pathway">
    <text evidence="9">Cofactor biosynthesis; coenzyme A biosynthesis; CoA from (R)-pantothenate: step 4/5.</text>
</comment>
<dbReference type="InterPro" id="IPR004821">
    <property type="entry name" value="Cyt_trans-like"/>
</dbReference>
<keyword evidence="12" id="KW-1185">Reference proteome</keyword>
<evidence type="ECO:0000256" key="6">
    <source>
        <dbReference type="ARBA" id="ARBA00022842"/>
    </source>
</evidence>
<keyword evidence="4 9" id="KW-0547">Nucleotide-binding</keyword>
<feature type="binding site" evidence="9">
    <location>
        <begin position="88"/>
        <end position="90"/>
    </location>
    <ligand>
        <name>ATP</name>
        <dbReference type="ChEBI" id="CHEBI:30616"/>
    </ligand>
</feature>
<dbReference type="PRINTS" id="PR01020">
    <property type="entry name" value="LPSBIOSNTHSS"/>
</dbReference>
<evidence type="ECO:0000259" key="10">
    <source>
        <dbReference type="Pfam" id="PF01467"/>
    </source>
</evidence>
<keyword evidence="7 9" id="KW-0173">Coenzyme A biosynthesis</keyword>
<feature type="binding site" evidence="9">
    <location>
        <position position="98"/>
    </location>
    <ligand>
        <name>ATP</name>
        <dbReference type="ChEBI" id="CHEBI:30616"/>
    </ligand>
</feature>
<dbReference type="Proteomes" id="UP001198163">
    <property type="component" value="Unassembled WGS sequence"/>
</dbReference>
<name>A0AAE3EJE3_9SPIR</name>
<accession>A0AAE3EJE3</accession>
<feature type="binding site" evidence="9">
    <location>
        <position position="87"/>
    </location>
    <ligand>
        <name>substrate</name>
    </ligand>
</feature>
<evidence type="ECO:0000313" key="12">
    <source>
        <dbReference type="Proteomes" id="UP001198163"/>
    </source>
</evidence>
<dbReference type="InterPro" id="IPR014729">
    <property type="entry name" value="Rossmann-like_a/b/a_fold"/>
</dbReference>
<gene>
    <name evidence="9 11" type="primary">coaD</name>
    <name evidence="11" type="ORF">K7J14_07625</name>
</gene>
<sequence>MVKAVFPGSFDPPTWGHLNVIERARKIFSEIHVVVAVNSDKKYLFTEDERVSLMKELVKPWDNVHVRSWNRLIVNYAEAIDARVLIRGVRNLADFSYEFDLAMMNQGLSPDIETVFLATDPKYFVLRSSAIKELASFGGDVSTMVPDLVKEQLEKKFKIPFLSTKIEKM</sequence>
<dbReference type="SUPFAM" id="SSF52374">
    <property type="entry name" value="Nucleotidylyl transferase"/>
    <property type="match status" value="1"/>
</dbReference>
<feature type="binding site" evidence="9">
    <location>
        <begin position="9"/>
        <end position="10"/>
    </location>
    <ligand>
        <name>ATP</name>
        <dbReference type="ChEBI" id="CHEBI:30616"/>
    </ligand>
</feature>
<dbReference type="Pfam" id="PF01467">
    <property type="entry name" value="CTP_transf_like"/>
    <property type="match status" value="1"/>
</dbReference>
<keyword evidence="6 9" id="KW-0460">Magnesium</keyword>
<dbReference type="PANTHER" id="PTHR21342:SF1">
    <property type="entry name" value="PHOSPHOPANTETHEINE ADENYLYLTRANSFERASE"/>
    <property type="match status" value="1"/>
</dbReference>
<evidence type="ECO:0000256" key="9">
    <source>
        <dbReference type="HAMAP-Rule" id="MF_00151"/>
    </source>
</evidence>
<evidence type="ECO:0000256" key="5">
    <source>
        <dbReference type="ARBA" id="ARBA00022840"/>
    </source>
</evidence>
<dbReference type="PANTHER" id="PTHR21342">
    <property type="entry name" value="PHOSPHOPANTETHEINE ADENYLYLTRANSFERASE"/>
    <property type="match status" value="1"/>
</dbReference>